<dbReference type="OrthoDB" id="56954at2"/>
<reference evidence="3 4" key="1">
    <citation type="submission" date="2018-03" db="EMBL/GenBank/DDBJ databases">
        <title>Ahniella affigens gen. nov., sp. nov., a gammaproteobacterium isolated from sandy soil near a stream.</title>
        <authorList>
            <person name="Ko Y."/>
            <person name="Kim J.-H."/>
        </authorList>
    </citation>
    <scope>NUCLEOTIDE SEQUENCE [LARGE SCALE GENOMIC DNA]</scope>
    <source>
        <strain evidence="3 4">D13</strain>
    </source>
</reference>
<dbReference type="KEGG" id="xba:C7S18_05530"/>
<feature type="domain" description="DUF11" evidence="2">
    <location>
        <begin position="190"/>
        <end position="310"/>
    </location>
</feature>
<dbReference type="EMBL" id="CP027860">
    <property type="protein sequence ID" value="AVP96697.1"/>
    <property type="molecule type" value="Genomic_DNA"/>
</dbReference>
<reference evidence="3 4" key="2">
    <citation type="submission" date="2018-03" db="EMBL/GenBank/DDBJ databases">
        <authorList>
            <person name="Keele B.F."/>
        </authorList>
    </citation>
    <scope>NUCLEOTIDE SEQUENCE [LARGE SCALE GENOMIC DNA]</scope>
    <source>
        <strain evidence="3 4">D13</strain>
    </source>
</reference>
<keyword evidence="4" id="KW-1185">Reference proteome</keyword>
<evidence type="ECO:0000259" key="2">
    <source>
        <dbReference type="Pfam" id="PF01345"/>
    </source>
</evidence>
<dbReference type="InterPro" id="IPR001434">
    <property type="entry name" value="OmcB-like_DUF11"/>
</dbReference>
<dbReference type="NCBIfam" id="TIGR01451">
    <property type="entry name" value="B_ant_repeat"/>
    <property type="match status" value="1"/>
</dbReference>
<dbReference type="Proteomes" id="UP000241074">
    <property type="component" value="Chromosome"/>
</dbReference>
<dbReference type="Pfam" id="PF01345">
    <property type="entry name" value="DUF11"/>
    <property type="match status" value="1"/>
</dbReference>
<dbReference type="InterPro" id="IPR013783">
    <property type="entry name" value="Ig-like_fold"/>
</dbReference>
<protein>
    <recommendedName>
        <fullName evidence="2">DUF11 domain-containing protein</fullName>
    </recommendedName>
</protein>
<dbReference type="InterPro" id="IPR047589">
    <property type="entry name" value="DUF11_rpt"/>
</dbReference>
<sequence length="575" mass="56151">MSNKKIVAAVVGLSAGFAQAGTGTFTYNTTPNLPVAPDNGCIDDTAGTGVGGITHTINITDTGTIQDLNLELQLTQTWRGDIQVGLSYSGGGSTFQAINNFDTSGDNLNLVLDDEGALLCSDAANCGTGTNCVTPPGPVCRPNNPLSAFDGLAAPGVLTITVCDRAADDTGDLLVANLTATLDTVAINADLSITKTDGVASVAQGGSTTYTITASNAGPDPVTGATVADTFPADCTVASWSCAAAGGGACTGAGSGNINDTAVNLPAGASVTYTATCAVSGSASSPLANTATIAAPAGVVDPTPGNNSATDSDTVTSDVPPQFAYAPAPSSTVSFIGGTTVGSTGSASIDVTIGTAGAGAGAPATTTTSCNSVGTPFSGFTQTVTATGPAGSTNGGPLSGTCVLAATVANQTLTCTETRGGAPTTVTFNLECPAGTAVPLTSTPVSGSTVTLPQQTFGGPGTTQSIVFQNPGLVDVTVTCTAPTATQFTIPTLSFNVPAGGTGTLAVNFSSSTVGNYVGVLDCSSSNGQNFSFNLAGSVGAATSVPTLSDHMRGVLSLILLTLGLTAVGLRNRRS</sequence>
<evidence type="ECO:0000313" key="3">
    <source>
        <dbReference type="EMBL" id="AVP96697.1"/>
    </source>
</evidence>
<keyword evidence="1" id="KW-0732">Signal</keyword>
<dbReference type="RefSeq" id="WP_106890625.1">
    <property type="nucleotide sequence ID" value="NZ_CP027860.1"/>
</dbReference>
<dbReference type="Gene3D" id="2.60.120.260">
    <property type="entry name" value="Galactose-binding domain-like"/>
    <property type="match status" value="1"/>
</dbReference>
<evidence type="ECO:0000256" key="1">
    <source>
        <dbReference type="SAM" id="SignalP"/>
    </source>
</evidence>
<feature type="chain" id="PRO_5015182227" description="DUF11 domain-containing protein" evidence="1">
    <location>
        <begin position="21"/>
        <end position="575"/>
    </location>
</feature>
<dbReference type="AlphaFoldDB" id="A0A2P1PPD3"/>
<organism evidence="3 4">
    <name type="scientific">Ahniella affigens</name>
    <dbReference type="NCBI Taxonomy" id="2021234"/>
    <lineage>
        <taxon>Bacteria</taxon>
        <taxon>Pseudomonadati</taxon>
        <taxon>Pseudomonadota</taxon>
        <taxon>Gammaproteobacteria</taxon>
        <taxon>Lysobacterales</taxon>
        <taxon>Rhodanobacteraceae</taxon>
        <taxon>Ahniella</taxon>
    </lineage>
</organism>
<accession>A0A2P1PPD3</accession>
<evidence type="ECO:0000313" key="4">
    <source>
        <dbReference type="Proteomes" id="UP000241074"/>
    </source>
</evidence>
<name>A0A2P1PPD3_9GAMM</name>
<dbReference type="Gene3D" id="2.60.40.10">
    <property type="entry name" value="Immunoglobulins"/>
    <property type="match status" value="1"/>
</dbReference>
<proteinExistence type="predicted"/>
<feature type="signal peptide" evidence="1">
    <location>
        <begin position="1"/>
        <end position="20"/>
    </location>
</feature>
<gene>
    <name evidence="3" type="ORF">C7S18_05530</name>
</gene>